<evidence type="ECO:0000259" key="12">
    <source>
        <dbReference type="PROSITE" id="PS50893"/>
    </source>
</evidence>
<dbReference type="FunFam" id="3.40.50.300:FF:000042">
    <property type="entry name" value="Maltose/maltodextrin ABC transporter, ATP-binding protein"/>
    <property type="match status" value="1"/>
</dbReference>
<dbReference type="InterPro" id="IPR027417">
    <property type="entry name" value="P-loop_NTPase"/>
</dbReference>
<evidence type="ECO:0000313" key="14">
    <source>
        <dbReference type="Proteomes" id="UP000183174"/>
    </source>
</evidence>
<evidence type="ECO:0000256" key="3">
    <source>
        <dbReference type="ARBA" id="ARBA00022448"/>
    </source>
</evidence>
<dbReference type="PANTHER" id="PTHR43875">
    <property type="entry name" value="MALTODEXTRIN IMPORT ATP-BINDING PROTEIN MSMX"/>
    <property type="match status" value="1"/>
</dbReference>
<keyword evidence="7" id="KW-0547">Nucleotide-binding</keyword>
<keyword evidence="10" id="KW-0472">Membrane</keyword>
<reference evidence="13 14" key="1">
    <citation type="submission" date="2016-08" db="EMBL/GenBank/DDBJ databases">
        <authorList>
            <person name="Seilhamer J.J."/>
        </authorList>
    </citation>
    <scope>NUCLEOTIDE SEQUENCE [LARGE SCALE GENOMIC DNA]</scope>
    <source>
        <strain evidence="13 14">CCBAU 10071</strain>
    </source>
</reference>
<dbReference type="Pfam" id="PF00005">
    <property type="entry name" value="ABC_tran"/>
    <property type="match status" value="1"/>
</dbReference>
<evidence type="ECO:0000256" key="10">
    <source>
        <dbReference type="ARBA" id="ARBA00023136"/>
    </source>
</evidence>
<dbReference type="InterPro" id="IPR015855">
    <property type="entry name" value="ABC_transpr_MalK-like"/>
</dbReference>
<dbReference type="CDD" id="cd03301">
    <property type="entry name" value="ABC_MalK_N"/>
    <property type="match status" value="1"/>
</dbReference>
<keyword evidence="6" id="KW-0762">Sugar transport</keyword>
<dbReference type="GO" id="GO:0008643">
    <property type="term" value="P:carbohydrate transport"/>
    <property type="evidence" value="ECO:0007669"/>
    <property type="project" value="InterPro"/>
</dbReference>
<dbReference type="GO" id="GO:0055052">
    <property type="term" value="C:ATP-binding cassette (ABC) transporter complex, substrate-binding subunit-containing"/>
    <property type="evidence" value="ECO:0007669"/>
    <property type="project" value="TreeGrafter"/>
</dbReference>
<comment type="similarity">
    <text evidence="2">Belongs to the ABC transporter superfamily.</text>
</comment>
<dbReference type="InterPro" id="IPR003593">
    <property type="entry name" value="AAA+_ATPase"/>
</dbReference>
<keyword evidence="5" id="KW-0997">Cell inner membrane</keyword>
<dbReference type="GO" id="GO:0005524">
    <property type="term" value="F:ATP binding"/>
    <property type="evidence" value="ECO:0007669"/>
    <property type="project" value="UniProtKB-KW"/>
</dbReference>
<evidence type="ECO:0000313" key="13">
    <source>
        <dbReference type="EMBL" id="SCB15717.1"/>
    </source>
</evidence>
<dbReference type="InterPro" id="IPR003439">
    <property type="entry name" value="ABC_transporter-like_ATP-bd"/>
</dbReference>
<dbReference type="Gene3D" id="2.40.50.140">
    <property type="entry name" value="Nucleic acid-binding proteins"/>
    <property type="match status" value="1"/>
</dbReference>
<feature type="domain" description="ABC transporter" evidence="12">
    <location>
        <begin position="30"/>
        <end position="261"/>
    </location>
</feature>
<evidence type="ECO:0000256" key="6">
    <source>
        <dbReference type="ARBA" id="ARBA00022597"/>
    </source>
</evidence>
<comment type="function">
    <text evidence="11">Involved in beta-(1--&gt;2)glucan export. Transmembrane domains (TMD) form a pore in the inner membrane and the ATP-binding domain (NBD) is responsible for energy generation.</text>
</comment>
<dbReference type="InterPro" id="IPR047641">
    <property type="entry name" value="ABC_transpr_MalK/UgpC-like"/>
</dbReference>
<comment type="subcellular location">
    <subcellularLocation>
        <location evidence="1">Cell inner membrane</location>
        <topology evidence="1">Peripheral membrane protein</topology>
    </subcellularLocation>
</comment>
<dbReference type="GO" id="GO:0001407">
    <property type="term" value="P:glycerophosphodiester transmembrane transport"/>
    <property type="evidence" value="ECO:0007669"/>
    <property type="project" value="TreeGrafter"/>
</dbReference>
<dbReference type="GO" id="GO:0140359">
    <property type="term" value="F:ABC-type transporter activity"/>
    <property type="evidence" value="ECO:0007669"/>
    <property type="project" value="InterPro"/>
</dbReference>
<protein>
    <submittedName>
        <fullName evidence="13">Carbohydrate ABC transporter ATP-binding protein, CUT1 family</fullName>
    </submittedName>
</protein>
<name>A0A1C3UK29_9BRAD</name>
<evidence type="ECO:0000256" key="9">
    <source>
        <dbReference type="ARBA" id="ARBA00022967"/>
    </source>
</evidence>
<evidence type="ECO:0000256" key="2">
    <source>
        <dbReference type="ARBA" id="ARBA00005417"/>
    </source>
</evidence>
<dbReference type="EMBL" id="FMAE01000002">
    <property type="protein sequence ID" value="SCB15717.1"/>
    <property type="molecule type" value="Genomic_DNA"/>
</dbReference>
<evidence type="ECO:0000256" key="11">
    <source>
        <dbReference type="ARBA" id="ARBA00024722"/>
    </source>
</evidence>
<dbReference type="SMART" id="SM00382">
    <property type="entry name" value="AAA"/>
    <property type="match status" value="1"/>
</dbReference>
<evidence type="ECO:0000256" key="4">
    <source>
        <dbReference type="ARBA" id="ARBA00022475"/>
    </source>
</evidence>
<evidence type="ECO:0000256" key="1">
    <source>
        <dbReference type="ARBA" id="ARBA00004417"/>
    </source>
</evidence>
<dbReference type="AlphaFoldDB" id="A0A1C3UK29"/>
<sequence>MGSLRPPCVLTSPHSPFPTRYSPVQPMANVTLRSVRKTYPGGFEAIKGVDVDVGDGQFCVLVGPSGCGKSTLLRMVAGLETVTGGEIDIGGRVVNGVEPADRDIAMVFQNYALYPHMSVYNNMAYGLRNRGMAEAEIKTRVEEAARVLELSAMLERKPRQLSGGQRQRVAMGRAIVRQPKVFLFDEPLSNLDAKLRIAMRVEIRKLQRRLNTTSIYVTHDQLEAMTLADILVVMNGGQVEQVGNPLDIYEKPATTFVASFIGAPPMNLMSTRPEEIRSQLAGSAAADAGIVGIRPEDFVITDETPAGGLVLPLTVEAIERVGAETFVYGSREQEDQRVAATPGELPPGEVIVRIPGTQAPAIGARIRVAAVRAKLHLFSDDGRTRLKG</sequence>
<evidence type="ECO:0000256" key="7">
    <source>
        <dbReference type="ARBA" id="ARBA00022741"/>
    </source>
</evidence>
<evidence type="ECO:0000256" key="5">
    <source>
        <dbReference type="ARBA" id="ARBA00022519"/>
    </source>
</evidence>
<dbReference type="GO" id="GO:0015794">
    <property type="term" value="P:glycerol-3-phosphate transmembrane transport"/>
    <property type="evidence" value="ECO:0007669"/>
    <property type="project" value="TreeGrafter"/>
</dbReference>
<keyword evidence="3" id="KW-0813">Transport</keyword>
<keyword evidence="4" id="KW-1003">Cell membrane</keyword>
<dbReference type="PROSITE" id="PS50893">
    <property type="entry name" value="ABC_TRANSPORTER_2"/>
    <property type="match status" value="1"/>
</dbReference>
<accession>A0A1C3UK29</accession>
<dbReference type="InterPro" id="IPR017871">
    <property type="entry name" value="ABC_transporter-like_CS"/>
</dbReference>
<dbReference type="PROSITE" id="PS00211">
    <property type="entry name" value="ABC_TRANSPORTER_1"/>
    <property type="match status" value="1"/>
</dbReference>
<dbReference type="SUPFAM" id="SSF50331">
    <property type="entry name" value="MOP-like"/>
    <property type="match status" value="1"/>
</dbReference>
<dbReference type="Gene3D" id="2.40.50.100">
    <property type="match status" value="1"/>
</dbReference>
<dbReference type="InterPro" id="IPR008995">
    <property type="entry name" value="Mo/tungstate-bd_C_term_dom"/>
</dbReference>
<dbReference type="SUPFAM" id="SSF52540">
    <property type="entry name" value="P-loop containing nucleoside triphosphate hydrolases"/>
    <property type="match status" value="1"/>
</dbReference>
<dbReference type="GO" id="GO:0016887">
    <property type="term" value="F:ATP hydrolysis activity"/>
    <property type="evidence" value="ECO:0007669"/>
    <property type="project" value="InterPro"/>
</dbReference>
<dbReference type="Proteomes" id="UP000183174">
    <property type="component" value="Unassembled WGS sequence"/>
</dbReference>
<keyword evidence="9" id="KW-1278">Translocase</keyword>
<dbReference type="Gene3D" id="3.40.50.300">
    <property type="entry name" value="P-loop containing nucleotide triphosphate hydrolases"/>
    <property type="match status" value="1"/>
</dbReference>
<organism evidence="13 14">
    <name type="scientific">Bradyrhizobium yuanmingense</name>
    <dbReference type="NCBI Taxonomy" id="108015"/>
    <lineage>
        <taxon>Bacteria</taxon>
        <taxon>Pseudomonadati</taxon>
        <taxon>Pseudomonadota</taxon>
        <taxon>Alphaproteobacteria</taxon>
        <taxon>Hyphomicrobiales</taxon>
        <taxon>Nitrobacteraceae</taxon>
        <taxon>Bradyrhizobium</taxon>
    </lineage>
</organism>
<dbReference type="InterPro" id="IPR012340">
    <property type="entry name" value="NA-bd_OB-fold"/>
</dbReference>
<dbReference type="NCBIfam" id="NF008653">
    <property type="entry name" value="PRK11650.1"/>
    <property type="match status" value="1"/>
</dbReference>
<proteinExistence type="inferred from homology"/>
<gene>
    <name evidence="13" type="ORF">GA0061099_1002183</name>
</gene>
<dbReference type="PANTHER" id="PTHR43875:SF12">
    <property type="entry name" value="SN-GLYCEROL-3-PHOSPHATE IMPORT ATP-BINDING PROTEIN UGPC"/>
    <property type="match status" value="1"/>
</dbReference>
<keyword evidence="8 13" id="KW-0067">ATP-binding</keyword>
<evidence type="ECO:0000256" key="8">
    <source>
        <dbReference type="ARBA" id="ARBA00022840"/>
    </source>
</evidence>